<evidence type="ECO:0008006" key="3">
    <source>
        <dbReference type="Google" id="ProtNLM"/>
    </source>
</evidence>
<dbReference type="Gene3D" id="6.20.20.10">
    <property type="match status" value="1"/>
</dbReference>
<evidence type="ECO:0000313" key="2">
    <source>
        <dbReference type="Proteomes" id="UP000198553"/>
    </source>
</evidence>
<gene>
    <name evidence="1" type="ORF">SAMN05192533_12149</name>
</gene>
<dbReference type="AlphaFoldDB" id="A0A1H8JIJ0"/>
<keyword evidence="2" id="KW-1185">Reference proteome</keyword>
<proteinExistence type="predicted"/>
<dbReference type="SUPFAM" id="SSF57938">
    <property type="entry name" value="DnaJ/Hsp40 cysteine-rich domain"/>
    <property type="match status" value="1"/>
</dbReference>
<reference evidence="2" key="1">
    <citation type="submission" date="2016-10" db="EMBL/GenBank/DDBJ databases">
        <authorList>
            <person name="Varghese N."/>
            <person name="Submissions S."/>
        </authorList>
    </citation>
    <scope>NUCLEOTIDE SEQUENCE [LARGE SCALE GENOMIC DNA]</scope>
    <source>
        <strain evidence="2">B48,IBRC-M 10115,DSM 25386,CECT 8001</strain>
    </source>
</reference>
<sequence length="50" mass="5610">MAFKFLCCYCQGKGKKSLFKGILSVKKCRNCDGKGIIYATRPFKKLNESG</sequence>
<accession>A0A1H8JIJ0</accession>
<dbReference type="InterPro" id="IPR036410">
    <property type="entry name" value="HSP_DnaJ_Cys-rich_dom_sf"/>
</dbReference>
<name>A0A1H8JIJ0_9BACI</name>
<organism evidence="1 2">
    <name type="scientific">Mesobacillus persicus</name>
    <dbReference type="NCBI Taxonomy" id="930146"/>
    <lineage>
        <taxon>Bacteria</taxon>
        <taxon>Bacillati</taxon>
        <taxon>Bacillota</taxon>
        <taxon>Bacilli</taxon>
        <taxon>Bacillales</taxon>
        <taxon>Bacillaceae</taxon>
        <taxon>Mesobacillus</taxon>
    </lineage>
</organism>
<dbReference type="Proteomes" id="UP000198553">
    <property type="component" value="Unassembled WGS sequence"/>
</dbReference>
<protein>
    <recommendedName>
        <fullName evidence="3">Molecular chaperone DnaJ</fullName>
    </recommendedName>
</protein>
<dbReference type="EMBL" id="FOBW01000021">
    <property type="protein sequence ID" value="SEN80624.1"/>
    <property type="molecule type" value="Genomic_DNA"/>
</dbReference>
<evidence type="ECO:0000313" key="1">
    <source>
        <dbReference type="EMBL" id="SEN80624.1"/>
    </source>
</evidence>